<dbReference type="PRINTS" id="PR00280">
    <property type="entry name" value="CHANLCOLICIN"/>
</dbReference>
<dbReference type="InterPro" id="IPR038283">
    <property type="entry name" value="Channel_colicin_C_sf"/>
</dbReference>
<dbReference type="EMBL" id="PSZG01000001">
    <property type="protein sequence ID" value="RKO76198.1"/>
    <property type="molecule type" value="Genomic_DNA"/>
</dbReference>
<accession>A0A8B3FD10</accession>
<comment type="caution">
    <text evidence="13">The sequence shown here is derived from an EMBL/GenBank/DDBJ whole genome shotgun (WGS) entry which is preliminary data.</text>
</comment>
<reference evidence="13 14" key="1">
    <citation type="journal article" date="2018" name="BMC Genomics">
        <title>High genomic variability in the plant pathogenic bacterium Pectobacterium parmentieri deciphered from de novo assembled complete genomes.</title>
        <authorList>
            <person name="Zoledowska S."/>
            <person name="Motyka-Pomagruk A."/>
            <person name="Sledz W."/>
            <person name="Mengoni A."/>
            <person name="Lojkowska E."/>
        </authorList>
    </citation>
    <scope>NUCLEOTIDE SEQUENCE [LARGE SCALE GENOMIC DNA]</scope>
    <source>
        <strain evidence="13 14">IFB5626</strain>
    </source>
</reference>
<evidence type="ECO:0000256" key="10">
    <source>
        <dbReference type="ARBA" id="ARBA00023136"/>
    </source>
</evidence>
<proteinExistence type="inferred from homology"/>
<comment type="function">
    <text evidence="2">Colicins are polypeptide toxins produced by and active against E.coli and closely related bacteria.</text>
</comment>
<dbReference type="Proteomes" id="UP000269665">
    <property type="component" value="Unassembled WGS sequence"/>
</dbReference>
<evidence type="ECO:0000259" key="12">
    <source>
        <dbReference type="PROSITE" id="PS00276"/>
    </source>
</evidence>
<dbReference type="InterPro" id="IPR000293">
    <property type="entry name" value="Channel_colicin_C"/>
</dbReference>
<keyword evidence="5" id="KW-0929">Antimicrobial</keyword>
<comment type="function">
    <text evidence="1">This colicin is a channel-forming colicin. This class of transmembrane toxins depolarize the cytoplasmic membrane, leading to dissipation of cellular energy.</text>
</comment>
<evidence type="ECO:0000313" key="13">
    <source>
        <dbReference type="EMBL" id="RKO76198.1"/>
    </source>
</evidence>
<evidence type="ECO:0000256" key="7">
    <source>
        <dbReference type="ARBA" id="ARBA00022989"/>
    </source>
</evidence>
<evidence type="ECO:0000256" key="2">
    <source>
        <dbReference type="ARBA" id="ARBA00003197"/>
    </source>
</evidence>
<keyword evidence="8" id="KW-0044">Antibiotic</keyword>
<gene>
    <name evidence="13" type="ORF">C5E00_05075</name>
</gene>
<dbReference type="AlphaFoldDB" id="A0A8B3FD10"/>
<feature type="domain" description="Channel forming colicins" evidence="12">
    <location>
        <begin position="383"/>
        <end position="394"/>
    </location>
</feature>
<keyword evidence="7 11" id="KW-1133">Transmembrane helix</keyword>
<protein>
    <recommendedName>
        <fullName evidence="12">Channel forming colicins domain-containing protein</fullName>
    </recommendedName>
</protein>
<evidence type="ECO:0000256" key="8">
    <source>
        <dbReference type="ARBA" id="ARBA00023022"/>
    </source>
</evidence>
<dbReference type="SUPFAM" id="SSF56837">
    <property type="entry name" value="Colicin"/>
    <property type="match status" value="1"/>
</dbReference>
<evidence type="ECO:0000256" key="4">
    <source>
        <dbReference type="ARBA" id="ARBA00007595"/>
    </source>
</evidence>
<feature type="transmembrane region" description="Helical" evidence="11">
    <location>
        <begin position="396"/>
        <end position="414"/>
    </location>
</feature>
<name>A0A8B3FD10_PECPM</name>
<dbReference type="GO" id="GO:0031640">
    <property type="term" value="P:killing of cells of another organism"/>
    <property type="evidence" value="ECO:0007669"/>
    <property type="project" value="UniProtKB-KW"/>
</dbReference>
<keyword evidence="6 11" id="KW-0812">Transmembrane</keyword>
<dbReference type="GO" id="GO:0140911">
    <property type="term" value="F:pore-forming activity"/>
    <property type="evidence" value="ECO:0007669"/>
    <property type="project" value="InterPro"/>
</dbReference>
<evidence type="ECO:0000256" key="1">
    <source>
        <dbReference type="ARBA" id="ARBA00002178"/>
    </source>
</evidence>
<feature type="transmembrane region" description="Helical" evidence="11">
    <location>
        <begin position="421"/>
        <end position="443"/>
    </location>
</feature>
<organism evidence="13 14">
    <name type="scientific">Pectobacterium parmentieri</name>
    <dbReference type="NCBI Taxonomy" id="1905730"/>
    <lineage>
        <taxon>Bacteria</taxon>
        <taxon>Pseudomonadati</taxon>
        <taxon>Pseudomonadota</taxon>
        <taxon>Gammaproteobacteria</taxon>
        <taxon>Enterobacterales</taxon>
        <taxon>Pectobacteriaceae</taxon>
        <taxon>Pectobacterium</taxon>
    </lineage>
</organism>
<comment type="subcellular location">
    <subcellularLocation>
        <location evidence="3">Membrane</location>
    </subcellularLocation>
</comment>
<keyword evidence="9" id="KW-0078">Bacteriocin</keyword>
<dbReference type="PROSITE" id="PS00276">
    <property type="entry name" value="CHANNEL_COLICIN"/>
    <property type="match status" value="1"/>
</dbReference>
<evidence type="ECO:0000313" key="14">
    <source>
        <dbReference type="Proteomes" id="UP000269665"/>
    </source>
</evidence>
<dbReference type="GO" id="GO:0016020">
    <property type="term" value="C:membrane"/>
    <property type="evidence" value="ECO:0007669"/>
    <property type="project" value="UniProtKB-SubCell"/>
</dbReference>
<evidence type="ECO:0000256" key="11">
    <source>
        <dbReference type="SAM" id="Phobius"/>
    </source>
</evidence>
<evidence type="ECO:0000256" key="6">
    <source>
        <dbReference type="ARBA" id="ARBA00022692"/>
    </source>
</evidence>
<comment type="similarity">
    <text evidence="4">Belongs to the channel forming colicin family.</text>
</comment>
<keyword evidence="10 11" id="KW-0472">Membrane</keyword>
<dbReference type="Gene3D" id="1.10.490.30">
    <property type="entry name" value="Colicin"/>
    <property type="match status" value="1"/>
</dbReference>
<sequence length="460" mass="50839">MYSEIVFNFHLTNQGYIIMTQPSYYKDGVPFDSTGQVIITITGGPTGSYLNPSSNPNASRPVYVNWPGINVPHGGGGIVNYNPRNLPFSGLYSLREGQKKINQFLEQARNAYPKNVEQVKEEANTLLKNLRESGLIGNSEINLAANSLQESVDSLQVNIELTKSGELLVNSKTNETEKTFIDFMNNNKLSNFIGKPDDMIDLAIATTGQWFHRLWDRTVPPTFVEEIKEKNNLVTYLDRVKIVNDDVLDKKEKLNNIKNSFEVENEVLTKTSELIVGMGQEVGSHLGDKYKAIADEIAGDIRNFQGKKIRSFDDAMKSLDKITSNPEMKINKSDRDALINAWKHVDAQDMANKLGNLGKAFKVADVVIKIGKVREKSIEGYETGNWSPLMLEVESWVLSGVASGVALGILAYVAPAIAMTVGLPVSAIMIAGIIGIGLVASFIDDKFADKLNNELIRPVH</sequence>
<evidence type="ECO:0000256" key="3">
    <source>
        <dbReference type="ARBA" id="ARBA00004370"/>
    </source>
</evidence>
<dbReference type="OrthoDB" id="6899172at2"/>
<evidence type="ECO:0000256" key="5">
    <source>
        <dbReference type="ARBA" id="ARBA00022529"/>
    </source>
</evidence>
<evidence type="ECO:0000256" key="9">
    <source>
        <dbReference type="ARBA" id="ARBA00023048"/>
    </source>
</evidence>
<dbReference type="GO" id="GO:0050829">
    <property type="term" value="P:defense response to Gram-negative bacterium"/>
    <property type="evidence" value="ECO:0007669"/>
    <property type="project" value="InterPro"/>
</dbReference>
<dbReference type="Pfam" id="PF01024">
    <property type="entry name" value="Colicin"/>
    <property type="match status" value="1"/>
</dbReference>